<evidence type="ECO:0000256" key="4">
    <source>
        <dbReference type="PIRSR" id="PIRSR000097-3"/>
    </source>
</evidence>
<dbReference type="PANTHER" id="PTHR11732">
    <property type="entry name" value="ALDO/KETO REDUCTASE"/>
    <property type="match status" value="1"/>
</dbReference>
<evidence type="ECO:0000256" key="3">
    <source>
        <dbReference type="PIRSR" id="PIRSR000097-2"/>
    </source>
</evidence>
<feature type="site" description="Lowers pKa of active site Tyr" evidence="4">
    <location>
        <position position="81"/>
    </location>
</feature>
<dbReference type="InterPro" id="IPR023210">
    <property type="entry name" value="NADP_OxRdtase_dom"/>
</dbReference>
<dbReference type="InterPro" id="IPR018170">
    <property type="entry name" value="Aldo/ket_reductase_CS"/>
</dbReference>
<feature type="active site" description="Proton donor" evidence="2">
    <location>
        <position position="56"/>
    </location>
</feature>
<dbReference type="CDD" id="cd19071">
    <property type="entry name" value="AKR_AKR1-5-like"/>
    <property type="match status" value="1"/>
</dbReference>
<dbReference type="PRINTS" id="PR00069">
    <property type="entry name" value="ALDKETRDTASE"/>
</dbReference>
<dbReference type="AlphaFoldDB" id="A0A8K0UEX7"/>
<accession>A0A8K0UEX7</accession>
<dbReference type="Proteomes" id="UP000813824">
    <property type="component" value="Unassembled WGS sequence"/>
</dbReference>
<dbReference type="PIRSF" id="PIRSF000097">
    <property type="entry name" value="AKR"/>
    <property type="match status" value="1"/>
</dbReference>
<dbReference type="Gene3D" id="3.20.20.100">
    <property type="entry name" value="NADP-dependent oxidoreductase domain"/>
    <property type="match status" value="1"/>
</dbReference>
<keyword evidence="1" id="KW-0560">Oxidoreductase</keyword>
<evidence type="ECO:0000256" key="1">
    <source>
        <dbReference type="ARBA" id="ARBA00023002"/>
    </source>
</evidence>
<organism evidence="6 7">
    <name type="scientific">Cristinia sonorae</name>
    <dbReference type="NCBI Taxonomy" id="1940300"/>
    <lineage>
        <taxon>Eukaryota</taxon>
        <taxon>Fungi</taxon>
        <taxon>Dikarya</taxon>
        <taxon>Basidiomycota</taxon>
        <taxon>Agaricomycotina</taxon>
        <taxon>Agaricomycetes</taxon>
        <taxon>Agaricomycetidae</taxon>
        <taxon>Agaricales</taxon>
        <taxon>Pleurotineae</taxon>
        <taxon>Stephanosporaceae</taxon>
        <taxon>Cristinia</taxon>
    </lineage>
</organism>
<dbReference type="GO" id="GO:0016616">
    <property type="term" value="F:oxidoreductase activity, acting on the CH-OH group of donors, NAD or NADP as acceptor"/>
    <property type="evidence" value="ECO:0007669"/>
    <property type="project" value="UniProtKB-ARBA"/>
</dbReference>
<evidence type="ECO:0000313" key="6">
    <source>
        <dbReference type="EMBL" id="KAH8082844.1"/>
    </source>
</evidence>
<comment type="caution">
    <text evidence="6">The sequence shown here is derived from an EMBL/GenBank/DDBJ whole genome shotgun (WGS) entry which is preliminary data.</text>
</comment>
<dbReference type="PROSITE" id="PS00062">
    <property type="entry name" value="ALDOKETO_REDUCTASE_2"/>
    <property type="match status" value="1"/>
</dbReference>
<dbReference type="InterPro" id="IPR036812">
    <property type="entry name" value="NAD(P)_OxRdtase_dom_sf"/>
</dbReference>
<feature type="domain" description="NADP-dependent oxidoreductase" evidence="5">
    <location>
        <begin position="31"/>
        <end position="284"/>
    </location>
</feature>
<feature type="binding site" evidence="3">
    <location>
        <position position="113"/>
    </location>
    <ligand>
        <name>substrate</name>
    </ligand>
</feature>
<evidence type="ECO:0000259" key="5">
    <source>
        <dbReference type="Pfam" id="PF00248"/>
    </source>
</evidence>
<name>A0A8K0UEX7_9AGAR</name>
<dbReference type="EMBL" id="JAEVFJ010000049">
    <property type="protein sequence ID" value="KAH8082844.1"/>
    <property type="molecule type" value="Genomic_DNA"/>
</dbReference>
<keyword evidence="7" id="KW-1185">Reference proteome</keyword>
<proteinExistence type="predicted"/>
<gene>
    <name evidence="6" type="ORF">BXZ70DRAFT_589061</name>
</gene>
<dbReference type="InterPro" id="IPR020471">
    <property type="entry name" value="AKR"/>
</dbReference>
<dbReference type="SUPFAM" id="SSF51430">
    <property type="entry name" value="NAD(P)-linked oxidoreductase"/>
    <property type="match status" value="1"/>
</dbReference>
<dbReference type="OrthoDB" id="416253at2759"/>
<evidence type="ECO:0000256" key="2">
    <source>
        <dbReference type="PIRSR" id="PIRSR000097-1"/>
    </source>
</evidence>
<evidence type="ECO:0000313" key="7">
    <source>
        <dbReference type="Proteomes" id="UP000813824"/>
    </source>
</evidence>
<protein>
    <submittedName>
        <fullName evidence="6">Reductase AKOR2</fullName>
    </submittedName>
</protein>
<reference evidence="6" key="1">
    <citation type="journal article" date="2021" name="New Phytol.">
        <title>Evolutionary innovations through gain and loss of genes in the ectomycorrhizal Boletales.</title>
        <authorList>
            <person name="Wu G."/>
            <person name="Miyauchi S."/>
            <person name="Morin E."/>
            <person name="Kuo A."/>
            <person name="Drula E."/>
            <person name="Varga T."/>
            <person name="Kohler A."/>
            <person name="Feng B."/>
            <person name="Cao Y."/>
            <person name="Lipzen A."/>
            <person name="Daum C."/>
            <person name="Hundley H."/>
            <person name="Pangilinan J."/>
            <person name="Johnson J."/>
            <person name="Barry K."/>
            <person name="LaButti K."/>
            <person name="Ng V."/>
            <person name="Ahrendt S."/>
            <person name="Min B."/>
            <person name="Choi I.G."/>
            <person name="Park H."/>
            <person name="Plett J.M."/>
            <person name="Magnuson J."/>
            <person name="Spatafora J.W."/>
            <person name="Nagy L.G."/>
            <person name="Henrissat B."/>
            <person name="Grigoriev I.V."/>
            <person name="Yang Z.L."/>
            <person name="Xu J."/>
            <person name="Martin F.M."/>
        </authorList>
    </citation>
    <scope>NUCLEOTIDE SEQUENCE</scope>
    <source>
        <strain evidence="6">KKN 215</strain>
    </source>
</reference>
<sequence>MSAAEVTVTLRNGVVMPAVALGCWSGTTAEEQRDGWKWMMTGLQAGYKQLDTARIYKTETTVAKAVKEAGVKREDLFITTKMKWDWQAYDVQKAFKQSLRDLATDYIDLYLIHWPMVMAIDENGHVVREANGKDLRTVDVPNFKTCWAEFEKIYESGKVRAIGVSNFSIKTLNELLETAKIVPHVNQVEMHPYLAQPDLMAYCTEKGIMMTAYTPTGYATVRADPTISEIAKKYNVSPAQIILAWHLKRGVTVAVRSTSAERQKDNINLPTLSEEDFQTINKLDRGQRVCNVPDERGMMWGWTKERLGW</sequence>
<dbReference type="Pfam" id="PF00248">
    <property type="entry name" value="Aldo_ket_red"/>
    <property type="match status" value="1"/>
</dbReference>
<dbReference type="FunFam" id="3.20.20.100:FF:000002">
    <property type="entry name" value="2,5-diketo-D-gluconic acid reductase A"/>
    <property type="match status" value="1"/>
</dbReference>